<proteinExistence type="predicted"/>
<keyword evidence="5" id="KW-1185">Reference proteome</keyword>
<organism evidence="4 5">
    <name type="scientific">Wenyingzhuangia heitensis</name>
    <dbReference type="NCBI Taxonomy" id="1487859"/>
    <lineage>
        <taxon>Bacteria</taxon>
        <taxon>Pseudomonadati</taxon>
        <taxon>Bacteroidota</taxon>
        <taxon>Flavobacteriia</taxon>
        <taxon>Flavobacteriales</taxon>
        <taxon>Flavobacteriaceae</taxon>
        <taxon>Wenyingzhuangia</taxon>
    </lineage>
</organism>
<dbReference type="EMBL" id="JAASQL010000002">
    <property type="protein sequence ID" value="NIJ45514.1"/>
    <property type="molecule type" value="Genomic_DNA"/>
</dbReference>
<dbReference type="Proteomes" id="UP000745859">
    <property type="component" value="Unassembled WGS sequence"/>
</dbReference>
<sequence length="305" mass="34480">MRALVISGGGSKGAFAGGVAEYLITKLKKEYDILVGTSTGSLLISHLALGRIEMLKDLYTNVNQSTIFSVNPFVIKGRRGAKTVSINHFKVLWNLIRKQKTFGESKNLRKLLHNTIDEEFFADLKATHKDIVVTVSNLTLGKVEYKSIKDFDRKQFCDWIWASCNYVPFMSLYEKDNFQYADGGFGALVPIKEAINRGATEIDVIILDTETKLIANIPAKNPFSLISDVLDFTLEQVRNHNVSIGKLASHYGDVQLNLYYTPTILTTNSLVFDKELMTEWWIEGYSYAKNKHKNINMSELKFADK</sequence>
<keyword evidence="1 2" id="KW-0443">Lipid metabolism</keyword>
<feature type="short sequence motif" description="GXSXG" evidence="2">
    <location>
        <begin position="36"/>
        <end position="40"/>
    </location>
</feature>
<evidence type="ECO:0000313" key="5">
    <source>
        <dbReference type="Proteomes" id="UP000745859"/>
    </source>
</evidence>
<name>A0ABX0U9J5_9FLAO</name>
<dbReference type="PROSITE" id="PS51635">
    <property type="entry name" value="PNPLA"/>
    <property type="match status" value="1"/>
</dbReference>
<comment type="caution">
    <text evidence="4">The sequence shown here is derived from an EMBL/GenBank/DDBJ whole genome shotgun (WGS) entry which is preliminary data.</text>
</comment>
<evidence type="ECO:0000313" key="4">
    <source>
        <dbReference type="EMBL" id="NIJ45514.1"/>
    </source>
</evidence>
<keyword evidence="2" id="KW-0378">Hydrolase</keyword>
<keyword evidence="2" id="KW-0442">Lipid degradation</keyword>
<dbReference type="SUPFAM" id="SSF52151">
    <property type="entry name" value="FabD/lysophospholipase-like"/>
    <property type="match status" value="1"/>
</dbReference>
<dbReference type="InterPro" id="IPR016035">
    <property type="entry name" value="Acyl_Trfase/lysoPLipase"/>
</dbReference>
<feature type="active site" description="Nucleophile" evidence="2">
    <location>
        <position position="38"/>
    </location>
</feature>
<protein>
    <submittedName>
        <fullName evidence="4">Patatin/cPLA2 family phospholipase</fullName>
    </submittedName>
</protein>
<dbReference type="Gene3D" id="3.40.1090.10">
    <property type="entry name" value="Cytosolic phospholipase A2 catalytic domain"/>
    <property type="match status" value="1"/>
</dbReference>
<evidence type="ECO:0000256" key="2">
    <source>
        <dbReference type="PROSITE-ProRule" id="PRU01161"/>
    </source>
</evidence>
<dbReference type="RefSeq" id="WP_167187696.1">
    <property type="nucleotide sequence ID" value="NZ_JAASQL010000002.1"/>
</dbReference>
<accession>A0ABX0U9J5</accession>
<reference evidence="4 5" key="1">
    <citation type="submission" date="2020-03" db="EMBL/GenBank/DDBJ databases">
        <title>Genomic Encyclopedia of Type Strains, Phase IV (KMG-IV): sequencing the most valuable type-strain genomes for metagenomic binning, comparative biology and taxonomic classification.</title>
        <authorList>
            <person name="Goeker M."/>
        </authorList>
    </citation>
    <scope>NUCLEOTIDE SEQUENCE [LARGE SCALE GENOMIC DNA]</scope>
    <source>
        <strain evidence="4 5">DSM 101599</strain>
    </source>
</reference>
<feature type="domain" description="PNPLA" evidence="3">
    <location>
        <begin position="4"/>
        <end position="195"/>
    </location>
</feature>
<dbReference type="InterPro" id="IPR002641">
    <property type="entry name" value="PNPLA_dom"/>
</dbReference>
<feature type="short sequence motif" description="DGA/G" evidence="2">
    <location>
        <begin position="182"/>
        <end position="184"/>
    </location>
</feature>
<feature type="short sequence motif" description="GXGXXG" evidence="2">
    <location>
        <begin position="8"/>
        <end position="13"/>
    </location>
</feature>
<feature type="active site" description="Proton acceptor" evidence="2">
    <location>
        <position position="182"/>
    </location>
</feature>
<evidence type="ECO:0000256" key="1">
    <source>
        <dbReference type="ARBA" id="ARBA00023098"/>
    </source>
</evidence>
<dbReference type="Pfam" id="PF01734">
    <property type="entry name" value="Patatin"/>
    <property type="match status" value="1"/>
</dbReference>
<evidence type="ECO:0000259" key="3">
    <source>
        <dbReference type="PROSITE" id="PS51635"/>
    </source>
</evidence>
<gene>
    <name evidence="4" type="ORF">FHR24_001982</name>
</gene>